<gene>
    <name evidence="2" type="ORF">A3F34_02485</name>
</gene>
<dbReference type="EMBL" id="MGAE01000016">
    <property type="protein sequence ID" value="OGK39548.1"/>
    <property type="molecule type" value="Genomic_DNA"/>
</dbReference>
<dbReference type="Proteomes" id="UP000179024">
    <property type="component" value="Unassembled WGS sequence"/>
</dbReference>
<name>A0A1F7I845_9BACT</name>
<comment type="caution">
    <text evidence="2">The sequence shown here is derived from an EMBL/GenBank/DDBJ whole genome shotgun (WGS) entry which is preliminary data.</text>
</comment>
<feature type="transmembrane region" description="Helical" evidence="1">
    <location>
        <begin position="6"/>
        <end position="25"/>
    </location>
</feature>
<proteinExistence type="predicted"/>
<evidence type="ECO:0000256" key="1">
    <source>
        <dbReference type="SAM" id="Phobius"/>
    </source>
</evidence>
<keyword evidence="1" id="KW-0472">Membrane</keyword>
<keyword evidence="1" id="KW-1133">Transmembrane helix</keyword>
<protein>
    <recommendedName>
        <fullName evidence="4">Type II secretion system protein GspG C-terminal domain-containing protein</fullName>
    </recommendedName>
</protein>
<keyword evidence="1" id="KW-0812">Transmembrane</keyword>
<organism evidence="2 3">
    <name type="scientific">Candidatus Roizmanbacteria bacterium RIFCSPHIGHO2_12_FULL_44_10</name>
    <dbReference type="NCBI Taxonomy" id="1802054"/>
    <lineage>
        <taxon>Bacteria</taxon>
        <taxon>Candidatus Roizmaniibacteriota</taxon>
    </lineage>
</organism>
<evidence type="ECO:0000313" key="2">
    <source>
        <dbReference type="EMBL" id="OGK39548.1"/>
    </source>
</evidence>
<reference evidence="2 3" key="1">
    <citation type="journal article" date="2016" name="Nat. Commun.">
        <title>Thousands of microbial genomes shed light on interconnected biogeochemical processes in an aquifer system.</title>
        <authorList>
            <person name="Anantharaman K."/>
            <person name="Brown C.T."/>
            <person name="Hug L.A."/>
            <person name="Sharon I."/>
            <person name="Castelle C.J."/>
            <person name="Probst A.J."/>
            <person name="Thomas B.C."/>
            <person name="Singh A."/>
            <person name="Wilkins M.J."/>
            <person name="Karaoz U."/>
            <person name="Brodie E.L."/>
            <person name="Williams K.H."/>
            <person name="Hubbard S.S."/>
            <person name="Banfield J.F."/>
        </authorList>
    </citation>
    <scope>NUCLEOTIDE SEQUENCE [LARGE SCALE GENOMIC DNA]</scope>
</reference>
<dbReference type="AlphaFoldDB" id="A0A1F7I845"/>
<sequence length="159" mass="18063">MRNYIFVAFIGGLGILALVAGFVVVGSPQKSRDINLDRQRLQDISSLRYNIESYYRKQRSLPVSLDNVSNEEVKTDPETKKPYEYKITSDTTFEICATFLADLNEKTDSYYLPTGEERAYYKKGYNCLPYSIPEYLVPTAIPVPAIEIFPSTSSGDIIY</sequence>
<evidence type="ECO:0000313" key="3">
    <source>
        <dbReference type="Proteomes" id="UP000179024"/>
    </source>
</evidence>
<accession>A0A1F7I845</accession>
<evidence type="ECO:0008006" key="4">
    <source>
        <dbReference type="Google" id="ProtNLM"/>
    </source>
</evidence>